<evidence type="ECO:0008006" key="3">
    <source>
        <dbReference type="Google" id="ProtNLM"/>
    </source>
</evidence>
<dbReference type="RefSeq" id="WP_232619835.1">
    <property type="nucleotide sequence ID" value="NZ_AP019367.1"/>
</dbReference>
<dbReference type="EMBL" id="AP019367">
    <property type="protein sequence ID" value="BBH50569.1"/>
    <property type="molecule type" value="Genomic_DNA"/>
</dbReference>
<dbReference type="AlphaFoldDB" id="A0A3G9K8N3"/>
<dbReference type="KEGG" id="pcat:Pcatena_11560"/>
<gene>
    <name evidence="1" type="ORF">Pcatena_11560</name>
</gene>
<name>A0A3G9K8N3_9ACTN</name>
<dbReference type="InterPro" id="IPR016024">
    <property type="entry name" value="ARM-type_fold"/>
</dbReference>
<dbReference type="Gene3D" id="1.25.10.10">
    <property type="entry name" value="Leucine-rich Repeat Variant"/>
    <property type="match status" value="1"/>
</dbReference>
<sequence length="206" mass="22658">MTEENNTPQRRKLGEGVITIVDRLIDELAGPVRRTRQEAASTLAEMAREHADRLEPDVERVTEALVDALYRPEAQTRWEALGALREVATSHPELAAQAYEGAEASLFDENSSRVRIEAFRLLARLGASSPELSDKVWPLLDEAIQCFHGDLGYRDMLDSLLEFAEGNASDASKQALVERISFDVTGGRGYVKTCSAKIADAVEAGK</sequence>
<reference evidence="2" key="1">
    <citation type="submission" date="2018-11" db="EMBL/GenBank/DDBJ databases">
        <title>Comparative genomics of Parolsenella catena and Libanicoccus massiliensis: Reclassification of Libanicoccus massiliensis as Parolsenella massiliensis comb. nov.</title>
        <authorList>
            <person name="Sakamoto M."/>
            <person name="Ikeyama N."/>
            <person name="Murakami T."/>
            <person name="Mori H."/>
            <person name="Yuki M."/>
            <person name="Ohkuma M."/>
        </authorList>
    </citation>
    <scope>NUCLEOTIDE SEQUENCE [LARGE SCALE GENOMIC DNA]</scope>
    <source>
        <strain evidence="2">JCM 31932</strain>
    </source>
</reference>
<keyword evidence="2" id="KW-1185">Reference proteome</keyword>
<evidence type="ECO:0000313" key="1">
    <source>
        <dbReference type="EMBL" id="BBH50569.1"/>
    </source>
</evidence>
<dbReference type="InterPro" id="IPR011989">
    <property type="entry name" value="ARM-like"/>
</dbReference>
<evidence type="ECO:0000313" key="2">
    <source>
        <dbReference type="Proteomes" id="UP000273154"/>
    </source>
</evidence>
<dbReference type="GeneID" id="88849295"/>
<proteinExistence type="predicted"/>
<protein>
    <recommendedName>
        <fullName evidence="3">HEAT repeat domain-containing protein</fullName>
    </recommendedName>
</protein>
<accession>A0A3G9K8N3</accession>
<dbReference type="SUPFAM" id="SSF48371">
    <property type="entry name" value="ARM repeat"/>
    <property type="match status" value="1"/>
</dbReference>
<dbReference type="Proteomes" id="UP000273154">
    <property type="component" value="Chromosome"/>
</dbReference>
<organism evidence="1 2">
    <name type="scientific">Parolsenella catena</name>
    <dbReference type="NCBI Taxonomy" id="2003188"/>
    <lineage>
        <taxon>Bacteria</taxon>
        <taxon>Bacillati</taxon>
        <taxon>Actinomycetota</taxon>
        <taxon>Coriobacteriia</taxon>
        <taxon>Coriobacteriales</taxon>
        <taxon>Atopobiaceae</taxon>
        <taxon>Parolsenella</taxon>
    </lineage>
</organism>